<keyword evidence="2" id="KW-1185">Reference proteome</keyword>
<proteinExistence type="predicted"/>
<dbReference type="SMART" id="SM00855">
    <property type="entry name" value="PGAM"/>
    <property type="match status" value="1"/>
</dbReference>
<dbReference type="PANTHER" id="PTHR48100:SF1">
    <property type="entry name" value="HISTIDINE PHOSPHATASE FAMILY PROTEIN-RELATED"/>
    <property type="match status" value="1"/>
</dbReference>
<comment type="caution">
    <text evidence="1">The sequence shown here is derived from an EMBL/GenBank/DDBJ whole genome shotgun (WGS) entry which is preliminary data.</text>
</comment>
<dbReference type="Pfam" id="PF00300">
    <property type="entry name" value="His_Phos_1"/>
    <property type="match status" value="1"/>
</dbReference>
<dbReference type="PANTHER" id="PTHR48100">
    <property type="entry name" value="BROAD-SPECIFICITY PHOSPHATASE YOR283W-RELATED"/>
    <property type="match status" value="1"/>
</dbReference>
<gene>
    <name evidence="1" type="ORF">ACELLULO517_21375</name>
</gene>
<dbReference type="Proteomes" id="UP000721844">
    <property type="component" value="Unassembled WGS sequence"/>
</dbReference>
<evidence type="ECO:0000313" key="1">
    <source>
        <dbReference type="EMBL" id="MCB8882811.1"/>
    </source>
</evidence>
<sequence length="212" mass="22847">MLPQSTHFWLIRHALVDAEARKTLYGTADVPICESTMAAQGPAYAELGRRLPQPARWLVTPLSRTHRTAQAIFAAGYPEQSWTVDPAFIEQSFGRLQGLAGTDLPNHLALPSHDFWPISHAERPDGGESFEEVIGRVGVGLEALARAHKGEDIVIVCHGGAIRAAIAHVLGLGGESALRLSVGNISLTRLEQRGQAWRVVSANETVEGVPAL</sequence>
<organism evidence="1 2">
    <name type="scientific">Acidisoma cellulosilyticum</name>
    <dbReference type="NCBI Taxonomy" id="2802395"/>
    <lineage>
        <taxon>Bacteria</taxon>
        <taxon>Pseudomonadati</taxon>
        <taxon>Pseudomonadota</taxon>
        <taxon>Alphaproteobacteria</taxon>
        <taxon>Acetobacterales</taxon>
        <taxon>Acidocellaceae</taxon>
        <taxon>Acidisoma</taxon>
    </lineage>
</organism>
<accession>A0A964E5S0</accession>
<protein>
    <submittedName>
        <fullName evidence="1">Histidine phosphatase family protein</fullName>
    </submittedName>
</protein>
<dbReference type="SUPFAM" id="SSF53254">
    <property type="entry name" value="Phosphoglycerate mutase-like"/>
    <property type="match status" value="1"/>
</dbReference>
<dbReference type="RefSeq" id="WP_227309466.1">
    <property type="nucleotide sequence ID" value="NZ_JAESVA010000009.1"/>
</dbReference>
<dbReference type="Gene3D" id="3.40.50.1240">
    <property type="entry name" value="Phosphoglycerate mutase-like"/>
    <property type="match status" value="1"/>
</dbReference>
<dbReference type="InterPro" id="IPR029033">
    <property type="entry name" value="His_PPase_superfam"/>
</dbReference>
<dbReference type="CDD" id="cd07067">
    <property type="entry name" value="HP_PGM_like"/>
    <property type="match status" value="1"/>
</dbReference>
<reference evidence="1 2" key="1">
    <citation type="journal article" date="2021" name="Microorganisms">
        <title>Acidisoma silvae sp. nov. and Acidisomacellulosilytica sp. nov., Two Acidophilic Bacteria Isolated from Decaying Wood, Hydrolyzing Cellulose and Producing Poly-3-hydroxybutyrate.</title>
        <authorList>
            <person name="Mieszkin S."/>
            <person name="Pouder E."/>
            <person name="Uroz S."/>
            <person name="Simon-Colin C."/>
            <person name="Alain K."/>
        </authorList>
    </citation>
    <scope>NUCLEOTIDE SEQUENCE [LARGE SCALE GENOMIC DNA]</scope>
    <source>
        <strain evidence="1 2">HW T5.17</strain>
    </source>
</reference>
<dbReference type="InterPro" id="IPR050275">
    <property type="entry name" value="PGM_Phosphatase"/>
</dbReference>
<dbReference type="AlphaFoldDB" id="A0A964E5S0"/>
<name>A0A964E5S0_9PROT</name>
<evidence type="ECO:0000313" key="2">
    <source>
        <dbReference type="Proteomes" id="UP000721844"/>
    </source>
</evidence>
<dbReference type="EMBL" id="JAESVA010000009">
    <property type="protein sequence ID" value="MCB8882811.1"/>
    <property type="molecule type" value="Genomic_DNA"/>
</dbReference>
<dbReference type="GO" id="GO:0016791">
    <property type="term" value="F:phosphatase activity"/>
    <property type="evidence" value="ECO:0007669"/>
    <property type="project" value="TreeGrafter"/>
</dbReference>
<dbReference type="GO" id="GO:0005737">
    <property type="term" value="C:cytoplasm"/>
    <property type="evidence" value="ECO:0007669"/>
    <property type="project" value="TreeGrafter"/>
</dbReference>
<dbReference type="InterPro" id="IPR013078">
    <property type="entry name" value="His_Pase_superF_clade-1"/>
</dbReference>